<reference evidence="1 2" key="1">
    <citation type="journal article" date="2023" name="bioRxiv">
        <title>Conserved and derived expression patterns and positive selection on dental genes reveal complex evolutionary context of ever-growing rodent molars.</title>
        <authorList>
            <person name="Calamari Z.T."/>
            <person name="Song A."/>
            <person name="Cohen E."/>
            <person name="Akter M."/>
            <person name="Roy R.D."/>
            <person name="Hallikas O."/>
            <person name="Christensen M.M."/>
            <person name="Li P."/>
            <person name="Marangoni P."/>
            <person name="Jernvall J."/>
            <person name="Klein O.D."/>
        </authorList>
    </citation>
    <scope>NUCLEOTIDE SEQUENCE [LARGE SCALE GENOMIC DNA]</scope>
    <source>
        <strain evidence="1">V071</strain>
    </source>
</reference>
<keyword evidence="2" id="KW-1185">Reference proteome</keyword>
<feature type="non-terminal residue" evidence="1">
    <location>
        <position position="112"/>
    </location>
</feature>
<evidence type="ECO:0000313" key="2">
    <source>
        <dbReference type="Proteomes" id="UP001488838"/>
    </source>
</evidence>
<dbReference type="EMBL" id="JBBHLL010000854">
    <property type="protein sequence ID" value="KAK7797345.1"/>
    <property type="molecule type" value="Genomic_DNA"/>
</dbReference>
<protein>
    <submittedName>
        <fullName evidence="1">Uncharacterized protein</fullName>
    </submittedName>
</protein>
<proteinExistence type="predicted"/>
<dbReference type="Proteomes" id="UP001488838">
    <property type="component" value="Unassembled WGS sequence"/>
</dbReference>
<comment type="caution">
    <text evidence="1">The sequence shown here is derived from an EMBL/GenBank/DDBJ whole genome shotgun (WGS) entry which is preliminary data.</text>
</comment>
<accession>A0AAW0H7P6</accession>
<sequence length="112" mass="13146">MGLELLSRSGILKDSSWDQSVTCPHQKFDNHNSQVWWVSWNKASSEASDISESQLGSQFLEVYWYFERFLMTPHLSDSVTHSRWQVMKEQNFIRTPVFRPFREVLSCSSVDP</sequence>
<dbReference type="AlphaFoldDB" id="A0AAW0H7P6"/>
<evidence type="ECO:0000313" key="1">
    <source>
        <dbReference type="EMBL" id="KAK7797345.1"/>
    </source>
</evidence>
<name>A0AAW0H7P6_MYOGA</name>
<gene>
    <name evidence="1" type="ORF">U0070_002418</name>
</gene>
<organism evidence="1 2">
    <name type="scientific">Myodes glareolus</name>
    <name type="common">Bank vole</name>
    <name type="synonym">Clethrionomys glareolus</name>
    <dbReference type="NCBI Taxonomy" id="447135"/>
    <lineage>
        <taxon>Eukaryota</taxon>
        <taxon>Metazoa</taxon>
        <taxon>Chordata</taxon>
        <taxon>Craniata</taxon>
        <taxon>Vertebrata</taxon>
        <taxon>Euteleostomi</taxon>
        <taxon>Mammalia</taxon>
        <taxon>Eutheria</taxon>
        <taxon>Euarchontoglires</taxon>
        <taxon>Glires</taxon>
        <taxon>Rodentia</taxon>
        <taxon>Myomorpha</taxon>
        <taxon>Muroidea</taxon>
        <taxon>Cricetidae</taxon>
        <taxon>Arvicolinae</taxon>
        <taxon>Myodes</taxon>
    </lineage>
</organism>